<gene>
    <name evidence="2" type="primary">LOC125538594</name>
</gene>
<dbReference type="Proteomes" id="UP000015106">
    <property type="component" value="Chromosome 2"/>
</dbReference>
<dbReference type="AlphaFoldDB" id="A0A8R7RG25"/>
<dbReference type="Gramene" id="TuG1812G0200006370.01.T01">
    <property type="protein sequence ID" value="TuG1812G0200006370.01.T01"/>
    <property type="gene ID" value="TuG1812G0200006370.01"/>
</dbReference>
<reference evidence="3" key="1">
    <citation type="journal article" date="2013" name="Nature">
        <title>Draft genome of the wheat A-genome progenitor Triticum urartu.</title>
        <authorList>
            <person name="Ling H.Q."/>
            <person name="Zhao S."/>
            <person name="Liu D."/>
            <person name="Wang J."/>
            <person name="Sun H."/>
            <person name="Zhang C."/>
            <person name="Fan H."/>
            <person name="Li D."/>
            <person name="Dong L."/>
            <person name="Tao Y."/>
            <person name="Gao C."/>
            <person name="Wu H."/>
            <person name="Li Y."/>
            <person name="Cui Y."/>
            <person name="Guo X."/>
            <person name="Zheng S."/>
            <person name="Wang B."/>
            <person name="Yu K."/>
            <person name="Liang Q."/>
            <person name="Yang W."/>
            <person name="Lou X."/>
            <person name="Chen J."/>
            <person name="Feng M."/>
            <person name="Jian J."/>
            <person name="Zhang X."/>
            <person name="Luo G."/>
            <person name="Jiang Y."/>
            <person name="Liu J."/>
            <person name="Wang Z."/>
            <person name="Sha Y."/>
            <person name="Zhang B."/>
            <person name="Wu H."/>
            <person name="Tang D."/>
            <person name="Shen Q."/>
            <person name="Xue P."/>
            <person name="Zou S."/>
            <person name="Wang X."/>
            <person name="Liu X."/>
            <person name="Wang F."/>
            <person name="Yang Y."/>
            <person name="An X."/>
            <person name="Dong Z."/>
            <person name="Zhang K."/>
            <person name="Zhang X."/>
            <person name="Luo M.C."/>
            <person name="Dvorak J."/>
            <person name="Tong Y."/>
            <person name="Wang J."/>
            <person name="Yang H."/>
            <person name="Li Z."/>
            <person name="Wang D."/>
            <person name="Zhang A."/>
            <person name="Wang J."/>
        </authorList>
    </citation>
    <scope>NUCLEOTIDE SEQUENCE</scope>
    <source>
        <strain evidence="3">cv. G1812</strain>
    </source>
</reference>
<dbReference type="EnsemblPlants" id="TuG1812G0200006370.01.T01">
    <property type="protein sequence ID" value="TuG1812G0200006370.01.T01"/>
    <property type="gene ID" value="TuG1812G0200006370.01"/>
</dbReference>
<dbReference type="InterPro" id="IPR044589">
    <property type="entry name" value="GATA26/27"/>
</dbReference>
<dbReference type="PANTHER" id="PTHR46855">
    <property type="entry name" value="OSJNBB0038F03.10 PROTEIN"/>
    <property type="match status" value="1"/>
</dbReference>
<keyword evidence="3" id="KW-1185">Reference proteome</keyword>
<accession>A0A8R7RG25</accession>
<feature type="compositionally biased region" description="Low complexity" evidence="1">
    <location>
        <begin position="80"/>
        <end position="91"/>
    </location>
</feature>
<dbReference type="Gramene" id="TuG1812U0000283200.01.T01">
    <property type="protein sequence ID" value="TuG1812U0000283200.01.T01"/>
    <property type="gene ID" value="TuG1812U0000283200.01"/>
</dbReference>
<proteinExistence type="predicted"/>
<reference evidence="2" key="3">
    <citation type="submission" date="2022-06" db="UniProtKB">
        <authorList>
            <consortium name="EnsemblPlants"/>
        </authorList>
    </citation>
    <scope>IDENTIFICATION</scope>
</reference>
<evidence type="ECO:0000313" key="3">
    <source>
        <dbReference type="Proteomes" id="UP000015106"/>
    </source>
</evidence>
<feature type="region of interest" description="Disordered" evidence="1">
    <location>
        <begin position="152"/>
        <end position="171"/>
    </location>
</feature>
<feature type="region of interest" description="Disordered" evidence="1">
    <location>
        <begin position="51"/>
        <end position="92"/>
    </location>
</feature>
<evidence type="ECO:0000313" key="2">
    <source>
        <dbReference type="EnsemblPlants" id="TuG1812U0000283200.01.T01"/>
    </source>
</evidence>
<feature type="compositionally biased region" description="Polar residues" evidence="1">
    <location>
        <begin position="62"/>
        <end position="73"/>
    </location>
</feature>
<evidence type="ECO:0000256" key="1">
    <source>
        <dbReference type="SAM" id="MobiDB-lite"/>
    </source>
</evidence>
<sequence>MHQEQLCSGSAVRTIPGSSDEDLLIYHRETPASCFEIGHGSMLLTHPNSVSEANSVPAHSKSYVTSQSNSGPASLTLHRGSNGASNSNAASQKLMWSHESARRHELHYSESKKVGGRGNAGGALRGLTKSTMKSLKRLYESQPQIFTEVRGGTMDKASSKSGAMASSPLRLRMPKSGNATGGGAAAALNRFMLPPGKLSSMPAPPDKDGDQDSLLLEVPRNVRHPEAELLRCCPHHLSSAL</sequence>
<dbReference type="EnsemblPlants" id="TuG1812U0000283200.01.T01">
    <property type="protein sequence ID" value="TuG1812U0000283200.01.T01"/>
    <property type="gene ID" value="TuG1812U0000283200.01"/>
</dbReference>
<name>A0A8R7RG25_TRIUA</name>
<protein>
    <submittedName>
        <fullName evidence="2">Uncharacterized protein</fullName>
    </submittedName>
</protein>
<reference evidence="2" key="2">
    <citation type="submission" date="2018-03" db="EMBL/GenBank/DDBJ databases">
        <title>The Triticum urartu genome reveals the dynamic nature of wheat genome evolution.</title>
        <authorList>
            <person name="Ling H."/>
            <person name="Ma B."/>
            <person name="Shi X."/>
            <person name="Liu H."/>
            <person name="Dong L."/>
            <person name="Sun H."/>
            <person name="Cao Y."/>
            <person name="Gao Q."/>
            <person name="Zheng S."/>
            <person name="Li Y."/>
            <person name="Yu Y."/>
            <person name="Du H."/>
            <person name="Qi M."/>
            <person name="Li Y."/>
            <person name="Yu H."/>
            <person name="Cui Y."/>
            <person name="Wang N."/>
            <person name="Chen C."/>
            <person name="Wu H."/>
            <person name="Zhao Y."/>
            <person name="Zhang J."/>
            <person name="Li Y."/>
            <person name="Zhou W."/>
            <person name="Zhang B."/>
            <person name="Hu W."/>
            <person name="Eijk M."/>
            <person name="Tang J."/>
            <person name="Witsenboer H."/>
            <person name="Zhao S."/>
            <person name="Li Z."/>
            <person name="Zhang A."/>
            <person name="Wang D."/>
            <person name="Liang C."/>
        </authorList>
    </citation>
    <scope>NUCLEOTIDE SEQUENCE [LARGE SCALE GENOMIC DNA]</scope>
    <source>
        <strain evidence="2">cv. G1812</strain>
    </source>
</reference>
<organism evidence="2 3">
    <name type="scientific">Triticum urartu</name>
    <name type="common">Red wild einkorn</name>
    <name type="synonym">Crithodium urartu</name>
    <dbReference type="NCBI Taxonomy" id="4572"/>
    <lineage>
        <taxon>Eukaryota</taxon>
        <taxon>Viridiplantae</taxon>
        <taxon>Streptophyta</taxon>
        <taxon>Embryophyta</taxon>
        <taxon>Tracheophyta</taxon>
        <taxon>Spermatophyta</taxon>
        <taxon>Magnoliopsida</taxon>
        <taxon>Liliopsida</taxon>
        <taxon>Poales</taxon>
        <taxon>Poaceae</taxon>
        <taxon>BOP clade</taxon>
        <taxon>Pooideae</taxon>
        <taxon>Triticodae</taxon>
        <taxon>Triticeae</taxon>
        <taxon>Triticinae</taxon>
        <taxon>Triticum</taxon>
    </lineage>
</organism>
<dbReference type="PANTHER" id="PTHR46855:SF6">
    <property type="entry name" value="GENOME ASSEMBLY, CHROMOSOME: II"/>
    <property type="match status" value="1"/>
</dbReference>